<dbReference type="Proteomes" id="UP000239250">
    <property type="component" value="Chromosome"/>
</dbReference>
<evidence type="ECO:0000313" key="3">
    <source>
        <dbReference type="Proteomes" id="UP000239250"/>
    </source>
</evidence>
<evidence type="ECO:0000256" key="1">
    <source>
        <dbReference type="SAM" id="SignalP"/>
    </source>
</evidence>
<proteinExistence type="predicted"/>
<dbReference type="EMBL" id="CP027019">
    <property type="protein sequence ID" value="AVP49191.1"/>
    <property type="molecule type" value="Genomic_DNA"/>
</dbReference>
<evidence type="ECO:0008006" key="4">
    <source>
        <dbReference type="Google" id="ProtNLM"/>
    </source>
</evidence>
<reference evidence="3" key="1">
    <citation type="submission" date="2018-02" db="EMBL/GenBank/DDBJ databases">
        <title>Firefly genomes illuminate parallel origins of bioluminescence in beetles.</title>
        <authorList>
            <person name="Fallon T.R."/>
            <person name="Lower S.E.S."/>
            <person name="Behringer M."/>
            <person name="Weng J.-K."/>
        </authorList>
    </citation>
    <scope>NUCLEOTIDE SEQUENCE [LARGE SCALE GENOMIC DNA]</scope>
</reference>
<accession>A0A2S0NJK7</accession>
<feature type="signal peptide" evidence="1">
    <location>
        <begin position="1"/>
        <end position="23"/>
    </location>
</feature>
<name>A0A2S0NJK7_9MOLU</name>
<dbReference type="PROSITE" id="PS51257">
    <property type="entry name" value="PROKAR_LIPOPROTEIN"/>
    <property type="match status" value="1"/>
</dbReference>
<gene>
    <name evidence="2" type="ORF">C5T88_01155</name>
</gene>
<evidence type="ECO:0000313" key="2">
    <source>
        <dbReference type="EMBL" id="AVP49191.1"/>
    </source>
</evidence>
<feature type="chain" id="PRO_5015757490" description="Lipoprotein" evidence="1">
    <location>
        <begin position="24"/>
        <end position="471"/>
    </location>
</feature>
<organism evidence="2 3">
    <name type="scientific">Williamsoniiplasma luminosum</name>
    <dbReference type="NCBI Taxonomy" id="214888"/>
    <lineage>
        <taxon>Bacteria</taxon>
        <taxon>Bacillati</taxon>
        <taxon>Mycoplasmatota</taxon>
        <taxon>Mollicutes</taxon>
        <taxon>Entomoplasmatales</taxon>
        <taxon>Williamsoniiplasma</taxon>
    </lineage>
</organism>
<sequence>MKKLLMLLGSLSIIVGSVSTVIACDNPTSIAQSIFENAIKTELDRANEVTTQLTAEQYKIDFNDNKIKVEDVIIELNYIVPTHDQSGSFHVVFTPTVVGKYNQAKEIKSSYNAIDYDVQAAFEAAINDELIYANEIKTRNVADNYNPAPISDVEISKNYVEPISPEIDGQFQAAFTPTKSGIYEKATPRVSSSNIIKYENSGIQKKFEAAIDDELALANGIMNHDKAEQYSQDLVDPYKIPGVKIILKYISPTFQDKGLFYVIFTPTANGIYKGTDSVPSQKNQIKYQPQTALKKAIKEEIQRANNIKTEIAAEKYQKDFDSGKIKIRDVEIGIYWTSSTPKTKGSFQVVFSPKTNGIYQGAYPIRSIKNDYEHIIVLKDYEKAIEAMKKEAERIDSITEQKAFSKKYNLDNSINSVHGNRDVIPGVEIRTALGRDHTTLPWYYWINFKPISGGIYSSVGIEVEIIRQFKG</sequence>
<protein>
    <recommendedName>
        <fullName evidence="4">Lipoprotein</fullName>
    </recommendedName>
</protein>
<dbReference type="AlphaFoldDB" id="A0A2S0NJK7"/>
<dbReference type="RefSeq" id="WP_303662528.1">
    <property type="nucleotide sequence ID" value="NZ_CP027019.1"/>
</dbReference>
<keyword evidence="1" id="KW-0732">Signal</keyword>